<dbReference type="Proteomes" id="UP000075882">
    <property type="component" value="Unassembled WGS sequence"/>
</dbReference>
<feature type="compositionally biased region" description="Polar residues" evidence="1">
    <location>
        <begin position="37"/>
        <end position="49"/>
    </location>
</feature>
<evidence type="ECO:0000256" key="1">
    <source>
        <dbReference type="SAM" id="MobiDB-lite"/>
    </source>
</evidence>
<protein>
    <submittedName>
        <fullName evidence="2">Uncharacterized protein</fullName>
    </submittedName>
</protein>
<sequence length="135" mass="14873">MWWQSVGVGRRQTVGRKLSIERRERTRPPLGLPSSRVPRSQGGNATQGHSPPFTLTHFASLCGKCVSTMQLLEPKAPRAQRIARSISNTHRRIKNAQRDLRPALGLGVVVMVWPSHTTFFIGNLSPGESLGVAVK</sequence>
<dbReference type="EnsemblMetazoa" id="ACOM041494-RA">
    <property type="protein sequence ID" value="ACOM041494-PA.1"/>
    <property type="gene ID" value="ACOM041494"/>
</dbReference>
<reference evidence="2" key="1">
    <citation type="submission" date="2022-08" db="UniProtKB">
        <authorList>
            <consortium name="EnsemblMetazoa"/>
        </authorList>
    </citation>
    <scope>IDENTIFICATION</scope>
</reference>
<dbReference type="AlphaFoldDB" id="A0A8W7Q313"/>
<feature type="region of interest" description="Disordered" evidence="1">
    <location>
        <begin position="14"/>
        <end position="51"/>
    </location>
</feature>
<accession>A0A8W7Q313</accession>
<evidence type="ECO:0000313" key="2">
    <source>
        <dbReference type="EnsemblMetazoa" id="ACOM041494-PA.1"/>
    </source>
</evidence>
<proteinExistence type="predicted"/>
<organism evidence="2">
    <name type="scientific">Anopheles coluzzii</name>
    <name type="common">African malaria mosquito</name>
    <dbReference type="NCBI Taxonomy" id="1518534"/>
    <lineage>
        <taxon>Eukaryota</taxon>
        <taxon>Metazoa</taxon>
        <taxon>Ecdysozoa</taxon>
        <taxon>Arthropoda</taxon>
        <taxon>Hexapoda</taxon>
        <taxon>Insecta</taxon>
        <taxon>Pterygota</taxon>
        <taxon>Neoptera</taxon>
        <taxon>Endopterygota</taxon>
        <taxon>Diptera</taxon>
        <taxon>Nematocera</taxon>
        <taxon>Culicoidea</taxon>
        <taxon>Culicidae</taxon>
        <taxon>Anophelinae</taxon>
        <taxon>Anopheles</taxon>
    </lineage>
</organism>
<feature type="compositionally biased region" description="Basic and acidic residues" evidence="1">
    <location>
        <begin position="18"/>
        <end position="27"/>
    </location>
</feature>
<name>A0A8W7Q313_ANOCL</name>